<evidence type="ECO:0000256" key="3">
    <source>
        <dbReference type="ARBA" id="ARBA00013253"/>
    </source>
</evidence>
<protein>
    <recommendedName>
        <fullName evidence="3">2-amino-4-hydroxy-6-hydroxymethyldihydropteridine diphosphokinase</fullName>
        <ecNumber evidence="3">2.7.6.3</ecNumber>
    </recommendedName>
</protein>
<evidence type="ECO:0000256" key="7">
    <source>
        <dbReference type="ARBA" id="ARBA00022840"/>
    </source>
</evidence>
<keyword evidence="4 11" id="KW-0808">Transferase</keyword>
<feature type="domain" description="7,8-dihydro-6-hydroxymethylpterin-pyrophosphokinase" evidence="10">
    <location>
        <begin position="109"/>
        <end position="120"/>
    </location>
</feature>
<dbReference type="PANTHER" id="PTHR43071:SF1">
    <property type="entry name" value="2-AMINO-4-HYDROXY-6-HYDROXYMETHYLDIHYDROPTERIDINE PYROPHOSPHOKINASE"/>
    <property type="match status" value="1"/>
</dbReference>
<evidence type="ECO:0000256" key="1">
    <source>
        <dbReference type="ARBA" id="ARBA00000198"/>
    </source>
</evidence>
<feature type="compositionally biased region" description="Low complexity" evidence="9">
    <location>
        <begin position="180"/>
        <end position="192"/>
    </location>
</feature>
<proteinExistence type="predicted"/>
<evidence type="ECO:0000259" key="10">
    <source>
        <dbReference type="PROSITE" id="PS00794"/>
    </source>
</evidence>
<name>A0ABZ0SQ56_9MICO</name>
<dbReference type="EMBL" id="CP139368">
    <property type="protein sequence ID" value="WPR91511.1"/>
    <property type="molecule type" value="Genomic_DNA"/>
</dbReference>
<dbReference type="Proteomes" id="UP001323798">
    <property type="component" value="Chromosome"/>
</dbReference>
<feature type="region of interest" description="Disordered" evidence="9">
    <location>
        <begin position="171"/>
        <end position="192"/>
    </location>
</feature>
<keyword evidence="12" id="KW-1185">Reference proteome</keyword>
<keyword evidence="5" id="KW-0547">Nucleotide-binding</keyword>
<dbReference type="InterPro" id="IPR035907">
    <property type="entry name" value="Hppk_sf"/>
</dbReference>
<evidence type="ECO:0000256" key="2">
    <source>
        <dbReference type="ARBA" id="ARBA00005051"/>
    </source>
</evidence>
<dbReference type="CDD" id="cd00483">
    <property type="entry name" value="HPPK"/>
    <property type="match status" value="1"/>
</dbReference>
<evidence type="ECO:0000256" key="6">
    <source>
        <dbReference type="ARBA" id="ARBA00022777"/>
    </source>
</evidence>
<evidence type="ECO:0000256" key="8">
    <source>
        <dbReference type="ARBA" id="ARBA00022909"/>
    </source>
</evidence>
<dbReference type="PROSITE" id="PS00794">
    <property type="entry name" value="HPPK"/>
    <property type="match status" value="1"/>
</dbReference>
<keyword evidence="6" id="KW-0418">Kinase</keyword>
<gene>
    <name evidence="11" type="primary">folK</name>
    <name evidence="11" type="ORF">SM116_00370</name>
</gene>
<dbReference type="SUPFAM" id="SSF55083">
    <property type="entry name" value="6-hydroxymethyl-7,8-dihydropterin pyrophosphokinase, HPPK"/>
    <property type="match status" value="1"/>
</dbReference>
<sequence length="192" mass="20124">MADGFDGDVPPSNREPVTAVVALGANLGDREATLAAAVQELRRMPLTDEVVASTPIESVAITPTGADESAPPYLNAVALVATRLAPTVLLSYLQTIEARHGRDRAREGRWGSRTLDLDLIAYGDVISDDPDLTLPHPRAAERDFVLEPWVAVDPDAVLPGSGRVDALLARRAAEPPAPGEPAAGEQPRGAGA</sequence>
<dbReference type="EC" id="2.7.6.3" evidence="3"/>
<dbReference type="InterPro" id="IPR000550">
    <property type="entry name" value="Hppk"/>
</dbReference>
<dbReference type="GO" id="GO:0003848">
    <property type="term" value="F:2-amino-4-hydroxy-6-hydroxymethyldihydropteridine diphosphokinase activity"/>
    <property type="evidence" value="ECO:0007669"/>
    <property type="project" value="UniProtKB-EC"/>
</dbReference>
<dbReference type="NCBIfam" id="TIGR01498">
    <property type="entry name" value="folK"/>
    <property type="match status" value="1"/>
</dbReference>
<evidence type="ECO:0000256" key="5">
    <source>
        <dbReference type="ARBA" id="ARBA00022741"/>
    </source>
</evidence>
<dbReference type="PANTHER" id="PTHR43071">
    <property type="entry name" value="2-AMINO-4-HYDROXY-6-HYDROXYMETHYLDIHYDROPTERIDINE PYROPHOSPHOKINASE"/>
    <property type="match status" value="1"/>
</dbReference>
<evidence type="ECO:0000256" key="9">
    <source>
        <dbReference type="SAM" id="MobiDB-lite"/>
    </source>
</evidence>
<evidence type="ECO:0000313" key="11">
    <source>
        <dbReference type="EMBL" id="WPR91511.1"/>
    </source>
</evidence>
<evidence type="ECO:0000256" key="4">
    <source>
        <dbReference type="ARBA" id="ARBA00022679"/>
    </source>
</evidence>
<evidence type="ECO:0000313" key="12">
    <source>
        <dbReference type="Proteomes" id="UP001323798"/>
    </source>
</evidence>
<dbReference type="Pfam" id="PF01288">
    <property type="entry name" value="HPPK"/>
    <property type="match status" value="1"/>
</dbReference>
<dbReference type="Gene3D" id="3.30.70.560">
    <property type="entry name" value="7,8-Dihydro-6-hydroxymethylpterin-pyrophosphokinase HPPK"/>
    <property type="match status" value="1"/>
</dbReference>
<keyword evidence="8" id="KW-0289">Folate biosynthesis</keyword>
<reference evidence="11 12" key="1">
    <citation type="submission" date="2023-11" db="EMBL/GenBank/DDBJ databases">
        <title>Genome sequence of Microbacterium rhizosphaerae KACC 19337.</title>
        <authorList>
            <person name="Choi H."/>
            <person name="Kim S."/>
            <person name="Kim Y."/>
            <person name="Kwon S.-W."/>
            <person name="Heo J."/>
        </authorList>
    </citation>
    <scope>NUCLEOTIDE SEQUENCE [LARGE SCALE GENOMIC DNA]</scope>
    <source>
        <strain evidence="11 12">KACC 19337</strain>
    </source>
</reference>
<comment type="catalytic activity">
    <reaction evidence="1">
        <text>6-hydroxymethyl-7,8-dihydropterin + ATP = (7,8-dihydropterin-6-yl)methyl diphosphate + AMP + H(+)</text>
        <dbReference type="Rhea" id="RHEA:11412"/>
        <dbReference type="ChEBI" id="CHEBI:15378"/>
        <dbReference type="ChEBI" id="CHEBI:30616"/>
        <dbReference type="ChEBI" id="CHEBI:44841"/>
        <dbReference type="ChEBI" id="CHEBI:72950"/>
        <dbReference type="ChEBI" id="CHEBI:456215"/>
        <dbReference type="EC" id="2.7.6.3"/>
    </reaction>
</comment>
<accession>A0ABZ0SQ56</accession>
<organism evidence="11 12">
    <name type="scientific">Microbacterium rhizosphaerae</name>
    <dbReference type="NCBI Taxonomy" id="1678237"/>
    <lineage>
        <taxon>Bacteria</taxon>
        <taxon>Bacillati</taxon>
        <taxon>Actinomycetota</taxon>
        <taxon>Actinomycetes</taxon>
        <taxon>Micrococcales</taxon>
        <taxon>Microbacteriaceae</taxon>
        <taxon>Microbacterium</taxon>
    </lineage>
</organism>
<comment type="pathway">
    <text evidence="2">Cofactor biosynthesis; tetrahydrofolate biosynthesis; 2-amino-4-hydroxy-6-hydroxymethyl-7,8-dihydropteridine diphosphate from 7,8-dihydroneopterin triphosphate: step 4/4.</text>
</comment>
<keyword evidence="7" id="KW-0067">ATP-binding</keyword>